<accession>A0A2T3NG15</accession>
<reference evidence="2 3" key="1">
    <citation type="submission" date="2018-03" db="EMBL/GenBank/DDBJ databases">
        <title>Whole genome sequencing of Histamine producing bacteria.</title>
        <authorList>
            <person name="Butler K."/>
        </authorList>
    </citation>
    <scope>NUCLEOTIDE SEQUENCE [LARGE SCALE GENOMIC DNA]</scope>
    <source>
        <strain evidence="2 3">DSM 19138</strain>
    </source>
</reference>
<evidence type="ECO:0000313" key="3">
    <source>
        <dbReference type="Proteomes" id="UP000241346"/>
    </source>
</evidence>
<dbReference type="Proteomes" id="UP000241346">
    <property type="component" value="Unassembled WGS sequence"/>
</dbReference>
<gene>
    <name evidence="2" type="ORF">C9J01_11800</name>
</gene>
<keyword evidence="1" id="KW-0812">Transmembrane</keyword>
<proteinExistence type="predicted"/>
<name>A0A2T3NG15_9GAMM</name>
<keyword evidence="1" id="KW-0472">Membrane</keyword>
<dbReference type="EMBL" id="PYMB01000003">
    <property type="protein sequence ID" value="PSW13507.1"/>
    <property type="molecule type" value="Genomic_DNA"/>
</dbReference>
<comment type="caution">
    <text evidence="2">The sequence shown here is derived from an EMBL/GenBank/DDBJ whole genome shotgun (WGS) entry which is preliminary data.</text>
</comment>
<feature type="transmembrane region" description="Helical" evidence="1">
    <location>
        <begin position="30"/>
        <end position="50"/>
    </location>
</feature>
<evidence type="ECO:0000256" key="1">
    <source>
        <dbReference type="SAM" id="Phobius"/>
    </source>
</evidence>
<evidence type="ECO:0000313" key="2">
    <source>
        <dbReference type="EMBL" id="PSW13507.1"/>
    </source>
</evidence>
<keyword evidence="1" id="KW-1133">Transmembrane helix</keyword>
<sequence>MVFLSYFVVSFLAVIVFFTLSLTSESRWRYMFFMLSFAFSLLILFLMMTYDSMNALAASTLSANYRQTALTTY</sequence>
<dbReference type="AlphaFoldDB" id="A0A2T3NG15"/>
<organism evidence="2 3">
    <name type="scientific">Photobacterium rosenbergii</name>
    <dbReference type="NCBI Taxonomy" id="294936"/>
    <lineage>
        <taxon>Bacteria</taxon>
        <taxon>Pseudomonadati</taxon>
        <taxon>Pseudomonadota</taxon>
        <taxon>Gammaproteobacteria</taxon>
        <taxon>Vibrionales</taxon>
        <taxon>Vibrionaceae</taxon>
        <taxon>Photobacterium</taxon>
    </lineage>
</organism>
<protein>
    <submittedName>
        <fullName evidence="2">Uncharacterized protein</fullName>
    </submittedName>
</protein>
<feature type="transmembrane region" description="Helical" evidence="1">
    <location>
        <begin position="6"/>
        <end position="23"/>
    </location>
</feature>